<dbReference type="GO" id="GO:0030170">
    <property type="term" value="F:pyridoxal phosphate binding"/>
    <property type="evidence" value="ECO:0007669"/>
    <property type="project" value="InterPro"/>
</dbReference>
<dbReference type="AlphaFoldDB" id="V8QNH8"/>
<dbReference type="STRING" id="1424334.W822_21270"/>
<dbReference type="GO" id="GO:0003677">
    <property type="term" value="F:DNA binding"/>
    <property type="evidence" value="ECO:0007669"/>
    <property type="project" value="UniProtKB-KW"/>
</dbReference>
<dbReference type="InterPro" id="IPR051446">
    <property type="entry name" value="HTH_trans_reg/aminotransferase"/>
</dbReference>
<dbReference type="Pfam" id="PF00155">
    <property type="entry name" value="Aminotran_1_2"/>
    <property type="match status" value="1"/>
</dbReference>
<evidence type="ECO:0000256" key="5">
    <source>
        <dbReference type="ARBA" id="ARBA00023163"/>
    </source>
</evidence>
<dbReference type="InterPro" id="IPR036388">
    <property type="entry name" value="WH-like_DNA-bd_sf"/>
</dbReference>
<dbReference type="PROSITE" id="PS50949">
    <property type="entry name" value="HTH_GNTR"/>
    <property type="match status" value="1"/>
</dbReference>
<dbReference type="EMBL" id="AYXT01000013">
    <property type="protein sequence ID" value="ETF00893.1"/>
    <property type="molecule type" value="Genomic_DNA"/>
</dbReference>
<evidence type="ECO:0000313" key="8">
    <source>
        <dbReference type="Proteomes" id="UP000018733"/>
    </source>
</evidence>
<keyword evidence="3" id="KW-0805">Transcription regulation</keyword>
<comment type="caution">
    <text evidence="7">The sequence shown here is derived from an EMBL/GenBank/DDBJ whole genome shotgun (WGS) entry which is preliminary data.</text>
</comment>
<dbReference type="SMART" id="SM00345">
    <property type="entry name" value="HTH_GNTR"/>
    <property type="match status" value="1"/>
</dbReference>
<gene>
    <name evidence="7" type="ORF">W822_21270</name>
</gene>
<comment type="similarity">
    <text evidence="1">In the C-terminal section; belongs to the class-I pyridoxal-phosphate-dependent aminotransferase family.</text>
</comment>
<dbReference type="Gene3D" id="3.90.1150.10">
    <property type="entry name" value="Aspartate Aminotransferase, domain 1"/>
    <property type="match status" value="1"/>
</dbReference>
<dbReference type="CDD" id="cd07377">
    <property type="entry name" value="WHTH_GntR"/>
    <property type="match status" value="1"/>
</dbReference>
<dbReference type="Gene3D" id="3.40.640.10">
    <property type="entry name" value="Type I PLP-dependent aspartate aminotransferase-like (Major domain)"/>
    <property type="match status" value="1"/>
</dbReference>
<dbReference type="HOGENOM" id="CLU_017584_0_0_4"/>
<protein>
    <submittedName>
        <fullName evidence="7">GntR family transcriptional regulator</fullName>
    </submittedName>
</protein>
<dbReference type="InterPro" id="IPR036390">
    <property type="entry name" value="WH_DNA-bd_sf"/>
</dbReference>
<dbReference type="RefSeq" id="WP_024007174.1">
    <property type="nucleotide sequence ID" value="NZ_KI650982.1"/>
</dbReference>
<dbReference type="eggNOG" id="COG1167">
    <property type="taxonomic scope" value="Bacteria"/>
</dbReference>
<dbReference type="PANTHER" id="PTHR46577">
    <property type="entry name" value="HTH-TYPE TRANSCRIPTIONAL REGULATORY PROTEIN GABR"/>
    <property type="match status" value="1"/>
</dbReference>
<dbReference type="InterPro" id="IPR000524">
    <property type="entry name" value="Tscrpt_reg_HTH_GntR"/>
</dbReference>
<keyword evidence="2" id="KW-0663">Pyridoxal phosphate</keyword>
<dbReference type="InterPro" id="IPR015421">
    <property type="entry name" value="PyrdxlP-dep_Trfase_major"/>
</dbReference>
<evidence type="ECO:0000313" key="7">
    <source>
        <dbReference type="EMBL" id="ETF00893.1"/>
    </source>
</evidence>
<keyword evidence="8" id="KW-1185">Reference proteome</keyword>
<reference evidence="7 8" key="1">
    <citation type="journal article" date="2014" name="Genome Announc.">
        <title>Draft Genome Sequence of Advenella kashmirensis Strain W13003, a Polycyclic Aromatic Hydrocarbon-Degrading Bacterium.</title>
        <authorList>
            <person name="Wang X."/>
            <person name="Jin D."/>
            <person name="Zhou L."/>
            <person name="Wu L."/>
            <person name="An W."/>
            <person name="Zhao L."/>
        </authorList>
    </citation>
    <scope>NUCLEOTIDE SEQUENCE [LARGE SCALE GENOMIC DNA]</scope>
    <source>
        <strain evidence="7 8">W13003</strain>
    </source>
</reference>
<name>V8QNH8_9BURK</name>
<dbReference type="InterPro" id="IPR004839">
    <property type="entry name" value="Aminotransferase_I/II_large"/>
</dbReference>
<dbReference type="PANTHER" id="PTHR46577:SF2">
    <property type="entry name" value="TRANSCRIPTIONAL REGULATORY PROTEIN"/>
    <property type="match status" value="1"/>
</dbReference>
<sequence>MDLSELLKQRVLSGEWTKGQRLPSVRKMALDRGVSHHAVVCAYARLVSEGLIEAQQGRGYFVSNWIGFRDKPLSLSTSMAGNDEPLLKLLQAPPEQFKLGCGWLPIPWRDTDVFARAIRKVARSGQSALFEYGDIQGYLPLRNQLSVHLYKSTQIDISPNQILTTLGATQALDLASHLLIKPGDRVLVDEPCNANLIKLIHLYGGVPIGVPRVSDGPDVAVLDRLLQSHKIKAFYCNTNYHNPTGACLTPQVAFKVLKRAVEHDFIIVEDDVYGDFFAGPRQTFAQLDDMEHVIYINSFSKSLSASLRIGYMACSARLIEQLLRLKLLTSVAVPGFCERFVNAILVDGAYSRHIQTIQRQLMVRQKLTQKSLKKYGWEFEIEPDGGMFLWISHPDFPDLSPYLQYLEKEGILLMPGSAFSVAHRFECFARLNVAHFTREVSPFFDTRGVKGVSPTHLGER</sequence>
<evidence type="ECO:0000259" key="6">
    <source>
        <dbReference type="PROSITE" id="PS50949"/>
    </source>
</evidence>
<dbReference type="SUPFAM" id="SSF46785">
    <property type="entry name" value="Winged helix' DNA-binding domain"/>
    <property type="match status" value="1"/>
</dbReference>
<evidence type="ECO:0000256" key="3">
    <source>
        <dbReference type="ARBA" id="ARBA00023015"/>
    </source>
</evidence>
<dbReference type="Gene3D" id="1.10.10.10">
    <property type="entry name" value="Winged helix-like DNA-binding domain superfamily/Winged helix DNA-binding domain"/>
    <property type="match status" value="1"/>
</dbReference>
<accession>V8QNH8</accession>
<keyword evidence="5" id="KW-0804">Transcription</keyword>
<evidence type="ECO:0000256" key="4">
    <source>
        <dbReference type="ARBA" id="ARBA00023125"/>
    </source>
</evidence>
<evidence type="ECO:0000256" key="2">
    <source>
        <dbReference type="ARBA" id="ARBA00022898"/>
    </source>
</evidence>
<organism evidence="7 8">
    <name type="scientific">Advenella kashmirensis W13003</name>
    <dbReference type="NCBI Taxonomy" id="1424334"/>
    <lineage>
        <taxon>Bacteria</taxon>
        <taxon>Pseudomonadati</taxon>
        <taxon>Pseudomonadota</taxon>
        <taxon>Betaproteobacteria</taxon>
        <taxon>Burkholderiales</taxon>
        <taxon>Alcaligenaceae</taxon>
    </lineage>
</organism>
<dbReference type="CDD" id="cd00609">
    <property type="entry name" value="AAT_like"/>
    <property type="match status" value="1"/>
</dbReference>
<dbReference type="GO" id="GO:0003700">
    <property type="term" value="F:DNA-binding transcription factor activity"/>
    <property type="evidence" value="ECO:0007669"/>
    <property type="project" value="InterPro"/>
</dbReference>
<keyword evidence="4" id="KW-0238">DNA-binding</keyword>
<proteinExistence type="inferred from homology"/>
<dbReference type="SUPFAM" id="SSF53383">
    <property type="entry name" value="PLP-dependent transferases"/>
    <property type="match status" value="1"/>
</dbReference>
<evidence type="ECO:0000256" key="1">
    <source>
        <dbReference type="ARBA" id="ARBA00005384"/>
    </source>
</evidence>
<dbReference type="Proteomes" id="UP000018733">
    <property type="component" value="Unassembled WGS sequence"/>
</dbReference>
<dbReference type="PATRIC" id="fig|1424334.3.peg.4267"/>
<feature type="domain" description="HTH gntR-type" evidence="6">
    <location>
        <begin position="1"/>
        <end position="65"/>
    </location>
</feature>
<dbReference type="Pfam" id="PF00392">
    <property type="entry name" value="GntR"/>
    <property type="match status" value="1"/>
</dbReference>
<dbReference type="InterPro" id="IPR015424">
    <property type="entry name" value="PyrdxlP-dep_Trfase"/>
</dbReference>
<dbReference type="InterPro" id="IPR015422">
    <property type="entry name" value="PyrdxlP-dep_Trfase_small"/>
</dbReference>